<evidence type="ECO:0008006" key="3">
    <source>
        <dbReference type="Google" id="ProtNLM"/>
    </source>
</evidence>
<evidence type="ECO:0000313" key="2">
    <source>
        <dbReference type="Proteomes" id="UP001054945"/>
    </source>
</evidence>
<dbReference type="Proteomes" id="UP001054945">
    <property type="component" value="Unassembled WGS sequence"/>
</dbReference>
<dbReference type="InterPro" id="IPR036397">
    <property type="entry name" value="RNaseH_sf"/>
</dbReference>
<keyword evidence="2" id="KW-1185">Reference proteome</keyword>
<protein>
    <recommendedName>
        <fullName evidence="3">RNase H type-1 domain-containing protein</fullName>
    </recommendedName>
</protein>
<reference evidence="1 2" key="1">
    <citation type="submission" date="2021-06" db="EMBL/GenBank/DDBJ databases">
        <title>Caerostris extrusa draft genome.</title>
        <authorList>
            <person name="Kono N."/>
            <person name="Arakawa K."/>
        </authorList>
    </citation>
    <scope>NUCLEOTIDE SEQUENCE [LARGE SCALE GENOMIC DNA]</scope>
</reference>
<dbReference type="EMBL" id="BPLR01006545">
    <property type="protein sequence ID" value="GIY10618.1"/>
    <property type="molecule type" value="Genomic_DNA"/>
</dbReference>
<comment type="caution">
    <text evidence="1">The sequence shown here is derived from an EMBL/GenBank/DDBJ whole genome shotgun (WGS) entry which is preliminary data.</text>
</comment>
<dbReference type="GO" id="GO:0003676">
    <property type="term" value="F:nucleic acid binding"/>
    <property type="evidence" value="ECO:0007669"/>
    <property type="project" value="InterPro"/>
</dbReference>
<name>A0AAV4QLR7_CAEEX</name>
<sequence length="147" mass="17024">MWRNAFPKFEFRVRLQFTVTSHVPELIRTFGPVRFAVKSPHNWQGESRIFKMLGLSKIGFSGLWGRPTNQTKPLAKKLFVKKLIVIISKMDGKIVFQWIKSHVDISGNEEVDTLSKVILVFVTRLTLPPPLKILYIIEQKFGTLERT</sequence>
<organism evidence="1 2">
    <name type="scientific">Caerostris extrusa</name>
    <name type="common">Bark spider</name>
    <name type="synonym">Caerostris bankana</name>
    <dbReference type="NCBI Taxonomy" id="172846"/>
    <lineage>
        <taxon>Eukaryota</taxon>
        <taxon>Metazoa</taxon>
        <taxon>Ecdysozoa</taxon>
        <taxon>Arthropoda</taxon>
        <taxon>Chelicerata</taxon>
        <taxon>Arachnida</taxon>
        <taxon>Araneae</taxon>
        <taxon>Araneomorphae</taxon>
        <taxon>Entelegynae</taxon>
        <taxon>Araneoidea</taxon>
        <taxon>Araneidae</taxon>
        <taxon>Caerostris</taxon>
    </lineage>
</organism>
<dbReference type="InterPro" id="IPR012337">
    <property type="entry name" value="RNaseH-like_sf"/>
</dbReference>
<evidence type="ECO:0000313" key="1">
    <source>
        <dbReference type="EMBL" id="GIY10618.1"/>
    </source>
</evidence>
<accession>A0AAV4QLR7</accession>
<gene>
    <name evidence="1" type="ORF">CEXT_435701</name>
</gene>
<dbReference type="SUPFAM" id="SSF53098">
    <property type="entry name" value="Ribonuclease H-like"/>
    <property type="match status" value="1"/>
</dbReference>
<dbReference type="Gene3D" id="3.30.420.10">
    <property type="entry name" value="Ribonuclease H-like superfamily/Ribonuclease H"/>
    <property type="match status" value="1"/>
</dbReference>
<proteinExistence type="predicted"/>
<dbReference type="AlphaFoldDB" id="A0AAV4QLR7"/>